<dbReference type="Proteomes" id="UP000485058">
    <property type="component" value="Unassembled WGS sequence"/>
</dbReference>
<proteinExistence type="predicted"/>
<comment type="caution">
    <text evidence="1">The sequence shown here is derived from an EMBL/GenBank/DDBJ whole genome shotgun (WGS) entry which is preliminary data.</text>
</comment>
<evidence type="ECO:0000313" key="1">
    <source>
        <dbReference type="EMBL" id="GFH32627.1"/>
    </source>
</evidence>
<feature type="non-terminal residue" evidence="1">
    <location>
        <position position="1"/>
    </location>
</feature>
<reference evidence="1 2" key="1">
    <citation type="submission" date="2020-02" db="EMBL/GenBank/DDBJ databases">
        <title>Draft genome sequence of Haematococcus lacustris strain NIES-144.</title>
        <authorList>
            <person name="Morimoto D."/>
            <person name="Nakagawa S."/>
            <person name="Yoshida T."/>
            <person name="Sawayama S."/>
        </authorList>
    </citation>
    <scope>NUCLEOTIDE SEQUENCE [LARGE SCALE GENOMIC DNA]</scope>
    <source>
        <strain evidence="1 2">NIES-144</strain>
    </source>
</reference>
<protein>
    <submittedName>
        <fullName evidence="1">Uncharacterized protein</fullName>
    </submittedName>
</protein>
<dbReference type="AlphaFoldDB" id="A0A6A0ALC3"/>
<accession>A0A6A0ALC3</accession>
<gene>
    <name evidence="1" type="ORF">HaLaN_31874</name>
</gene>
<feature type="non-terminal residue" evidence="1">
    <location>
        <position position="95"/>
    </location>
</feature>
<sequence length="95" mass="10685">SWWRKLDAVIRLVRPISNAIHRLEGDKPYLSQFPILTKAVQRLLSAHASTAAAERNVDFSMEPAKHEVYLKANVPTTDSDDDTPAVQDTLIDIMN</sequence>
<evidence type="ECO:0000313" key="2">
    <source>
        <dbReference type="Proteomes" id="UP000485058"/>
    </source>
</evidence>
<name>A0A6A0ALC3_HAELA</name>
<organism evidence="1 2">
    <name type="scientific">Haematococcus lacustris</name>
    <name type="common">Green alga</name>
    <name type="synonym">Haematococcus pluvialis</name>
    <dbReference type="NCBI Taxonomy" id="44745"/>
    <lineage>
        <taxon>Eukaryota</taxon>
        <taxon>Viridiplantae</taxon>
        <taxon>Chlorophyta</taxon>
        <taxon>core chlorophytes</taxon>
        <taxon>Chlorophyceae</taxon>
        <taxon>CS clade</taxon>
        <taxon>Chlamydomonadales</taxon>
        <taxon>Haematococcaceae</taxon>
        <taxon>Haematococcus</taxon>
    </lineage>
</organism>
<dbReference type="EMBL" id="BLLF01006886">
    <property type="protein sequence ID" value="GFH32627.1"/>
    <property type="molecule type" value="Genomic_DNA"/>
</dbReference>
<keyword evidence="2" id="KW-1185">Reference proteome</keyword>